<dbReference type="AlphaFoldDB" id="A0A8J2UIR6"/>
<reference evidence="1" key="1">
    <citation type="journal article" date="2014" name="Int. J. Syst. Evol. Microbiol.">
        <title>Complete genome sequence of Corynebacterium casei LMG S-19264T (=DSM 44701T), isolated from a smear-ripened cheese.</title>
        <authorList>
            <consortium name="US DOE Joint Genome Institute (JGI-PGF)"/>
            <person name="Walter F."/>
            <person name="Albersmeier A."/>
            <person name="Kalinowski J."/>
            <person name="Ruckert C."/>
        </authorList>
    </citation>
    <scope>NUCLEOTIDE SEQUENCE</scope>
    <source>
        <strain evidence="1">CGMCC 1.15448</strain>
    </source>
</reference>
<dbReference type="EMBL" id="BMJC01000007">
    <property type="protein sequence ID" value="GGB23236.1"/>
    <property type="molecule type" value="Genomic_DNA"/>
</dbReference>
<organism evidence="1 2">
    <name type="scientific">Puia dinghuensis</name>
    <dbReference type="NCBI Taxonomy" id="1792502"/>
    <lineage>
        <taxon>Bacteria</taxon>
        <taxon>Pseudomonadati</taxon>
        <taxon>Bacteroidota</taxon>
        <taxon>Chitinophagia</taxon>
        <taxon>Chitinophagales</taxon>
        <taxon>Chitinophagaceae</taxon>
        <taxon>Puia</taxon>
    </lineage>
</organism>
<sequence>MFHSYSAAGGPGLLLALAVILALVLSLLLPMVVPAQDYFADRNSTGTPILFGKDTHTALFACSGSIGDNSIKANFFKQYWLNAATYKPERLPRGKNYLGWGLSGKAGTVNGLGTLFSYGDFSPTFTSGAYLAYSRKTWKPSGDGTVYGNWALILSSTYTTCYYNIYYPRATFRRQLVDTFFNGFGVSLSFVDCIYKGNDDIYAGASVSVRRQSNYPFLTKVTIHNDTAYTTSGSNGSSGTTRTVTYINSNGDTYGVGPYVQYTDVSIRFNFTWVPAVLEHNLAFIVYPSIDLSQPYTPVYNAGASIALLKTGSPSTPLAALFFELDDVGNAYGSTYTFAKRSFRAGISTTLNILTGSMK</sequence>
<protein>
    <submittedName>
        <fullName evidence="1">Uncharacterized protein</fullName>
    </submittedName>
</protein>
<comment type="caution">
    <text evidence="1">The sequence shown here is derived from an EMBL/GenBank/DDBJ whole genome shotgun (WGS) entry which is preliminary data.</text>
</comment>
<dbReference type="Proteomes" id="UP000607559">
    <property type="component" value="Unassembled WGS sequence"/>
</dbReference>
<evidence type="ECO:0000313" key="1">
    <source>
        <dbReference type="EMBL" id="GGB23236.1"/>
    </source>
</evidence>
<name>A0A8J2UIR6_9BACT</name>
<reference evidence="1" key="2">
    <citation type="submission" date="2020-09" db="EMBL/GenBank/DDBJ databases">
        <authorList>
            <person name="Sun Q."/>
            <person name="Zhou Y."/>
        </authorList>
    </citation>
    <scope>NUCLEOTIDE SEQUENCE</scope>
    <source>
        <strain evidence="1">CGMCC 1.15448</strain>
    </source>
</reference>
<proteinExistence type="predicted"/>
<keyword evidence="2" id="KW-1185">Reference proteome</keyword>
<evidence type="ECO:0000313" key="2">
    <source>
        <dbReference type="Proteomes" id="UP000607559"/>
    </source>
</evidence>
<gene>
    <name evidence="1" type="ORF">GCM10011511_53930</name>
</gene>
<accession>A0A8J2UIR6</accession>